<dbReference type="EMBL" id="MFJK01000005">
    <property type="protein sequence ID" value="OGG19640.1"/>
    <property type="molecule type" value="Genomic_DNA"/>
</dbReference>
<dbReference type="PANTHER" id="PTHR14859:SF15">
    <property type="entry name" value="ENDONUCLEASE_EXONUCLEASE_PHOSPHATASE DOMAIN-CONTAINING PROTEIN"/>
    <property type="match status" value="1"/>
</dbReference>
<feature type="domain" description="Endonuclease/exonuclease/phosphatase" evidence="1">
    <location>
        <begin position="17"/>
        <end position="240"/>
    </location>
</feature>
<dbReference type="STRING" id="1798381.A2721_00805"/>
<dbReference type="AlphaFoldDB" id="A0A1F6A4I4"/>
<dbReference type="InterPro" id="IPR036691">
    <property type="entry name" value="Endo/exonu/phosph_ase_sf"/>
</dbReference>
<dbReference type="GO" id="GO:0016020">
    <property type="term" value="C:membrane"/>
    <property type="evidence" value="ECO:0007669"/>
    <property type="project" value="GOC"/>
</dbReference>
<dbReference type="GO" id="GO:0006506">
    <property type="term" value="P:GPI anchor biosynthetic process"/>
    <property type="evidence" value="ECO:0007669"/>
    <property type="project" value="TreeGrafter"/>
</dbReference>
<organism evidence="2 3">
    <name type="scientific">Candidatus Gottesmanbacteria bacterium RIFCSPHIGHO2_01_FULL_47_48</name>
    <dbReference type="NCBI Taxonomy" id="1798381"/>
    <lineage>
        <taxon>Bacteria</taxon>
        <taxon>Candidatus Gottesmaniibacteriota</taxon>
    </lineage>
</organism>
<dbReference type="SUPFAM" id="SSF56219">
    <property type="entry name" value="DNase I-like"/>
    <property type="match status" value="1"/>
</dbReference>
<dbReference type="Proteomes" id="UP000177871">
    <property type="component" value="Unassembled WGS sequence"/>
</dbReference>
<comment type="caution">
    <text evidence="2">The sequence shown here is derived from an EMBL/GenBank/DDBJ whole genome shotgun (WGS) entry which is preliminary data.</text>
</comment>
<dbReference type="InterPro" id="IPR005135">
    <property type="entry name" value="Endo/exonuclease/phosphatase"/>
</dbReference>
<evidence type="ECO:0000313" key="2">
    <source>
        <dbReference type="EMBL" id="OGG19640.1"/>
    </source>
</evidence>
<reference evidence="2 3" key="1">
    <citation type="journal article" date="2016" name="Nat. Commun.">
        <title>Thousands of microbial genomes shed light on interconnected biogeochemical processes in an aquifer system.</title>
        <authorList>
            <person name="Anantharaman K."/>
            <person name="Brown C.T."/>
            <person name="Hug L.A."/>
            <person name="Sharon I."/>
            <person name="Castelle C.J."/>
            <person name="Probst A.J."/>
            <person name="Thomas B.C."/>
            <person name="Singh A."/>
            <person name="Wilkins M.J."/>
            <person name="Karaoz U."/>
            <person name="Brodie E.L."/>
            <person name="Williams K.H."/>
            <person name="Hubbard S.S."/>
            <person name="Banfield J.F."/>
        </authorList>
    </citation>
    <scope>NUCLEOTIDE SEQUENCE [LARGE SCALE GENOMIC DNA]</scope>
</reference>
<dbReference type="Gene3D" id="3.60.10.10">
    <property type="entry name" value="Endonuclease/exonuclease/phosphatase"/>
    <property type="match status" value="1"/>
</dbReference>
<dbReference type="PANTHER" id="PTHR14859">
    <property type="entry name" value="CALCOFLUOR WHITE HYPERSENSITIVE PROTEIN PRECURSOR"/>
    <property type="match status" value="1"/>
</dbReference>
<evidence type="ECO:0000313" key="3">
    <source>
        <dbReference type="Proteomes" id="UP000177871"/>
    </source>
</evidence>
<dbReference type="GO" id="GO:0003824">
    <property type="term" value="F:catalytic activity"/>
    <property type="evidence" value="ECO:0007669"/>
    <property type="project" value="InterPro"/>
</dbReference>
<name>A0A1F6A4I4_9BACT</name>
<gene>
    <name evidence="2" type="ORF">A2721_00805</name>
</gene>
<sequence>MKLITLNTWGAKVTKPFNKFVKNKSGKIDIFCFQEVFDKYQGNNEVIFALKNTNPNLFGDLSSALSDYEGYFCPVIENVYGLATFIKKDIEVVSYGSVMTYESFNFPDPTDEGADHSRKLLWLKIKQKNREYLVMNFHGYWVHGDKKDNPNRFKQSQTILDFISGQNIPTVLCGDFNLRPDTRSVEMLEQRFRNLIKEHKVPGTRTSLYTGTEKFADYIFVTPEINVKSFKVLPDVVSDHVPLVIDFS</sequence>
<dbReference type="Pfam" id="PF03372">
    <property type="entry name" value="Exo_endo_phos"/>
    <property type="match status" value="1"/>
</dbReference>
<protein>
    <recommendedName>
        <fullName evidence="1">Endonuclease/exonuclease/phosphatase domain-containing protein</fullName>
    </recommendedName>
</protein>
<evidence type="ECO:0000259" key="1">
    <source>
        <dbReference type="Pfam" id="PF03372"/>
    </source>
</evidence>
<dbReference type="InterPro" id="IPR051916">
    <property type="entry name" value="GPI-anchor_lipid_remodeler"/>
</dbReference>
<proteinExistence type="predicted"/>
<accession>A0A1F6A4I4</accession>